<dbReference type="Pfam" id="PF00347">
    <property type="entry name" value="Ribosomal_L6"/>
    <property type="match status" value="2"/>
</dbReference>
<dbReference type="PROSITE" id="PS00028">
    <property type="entry name" value="ZINC_FINGER_C2H2_1"/>
    <property type="match status" value="19"/>
</dbReference>
<dbReference type="Proteomes" id="UP000639338">
    <property type="component" value="Unassembled WGS sequence"/>
</dbReference>
<feature type="compositionally biased region" description="Acidic residues" evidence="14">
    <location>
        <begin position="498"/>
        <end position="510"/>
    </location>
</feature>
<dbReference type="PROSITE" id="PS51915">
    <property type="entry name" value="ZAD"/>
    <property type="match status" value="1"/>
</dbReference>
<dbReference type="GO" id="GO:0008270">
    <property type="term" value="F:zinc ion binding"/>
    <property type="evidence" value="ECO:0007669"/>
    <property type="project" value="UniProtKB-UniRule"/>
</dbReference>
<evidence type="ECO:0000256" key="11">
    <source>
        <dbReference type="ARBA" id="ARBA00035349"/>
    </source>
</evidence>
<feature type="domain" description="C2H2-type" evidence="15">
    <location>
        <begin position="1031"/>
        <end position="1060"/>
    </location>
</feature>
<feature type="compositionally biased region" description="Acidic residues" evidence="14">
    <location>
        <begin position="1958"/>
        <end position="1974"/>
    </location>
</feature>
<feature type="domain" description="ZAD" evidence="17">
    <location>
        <begin position="9"/>
        <end position="84"/>
    </location>
</feature>
<dbReference type="GO" id="GO:0000981">
    <property type="term" value="F:DNA-binding transcription factor activity, RNA polymerase II-specific"/>
    <property type="evidence" value="ECO:0007669"/>
    <property type="project" value="TreeGrafter"/>
</dbReference>
<dbReference type="PROSITE" id="PS50157">
    <property type="entry name" value="ZINC_FINGER_C2H2_2"/>
    <property type="match status" value="21"/>
</dbReference>
<feature type="compositionally biased region" description="Basic and acidic residues" evidence="14">
    <location>
        <begin position="1946"/>
        <end position="1957"/>
    </location>
</feature>
<name>A0A834XNT9_APHGI</name>
<evidence type="ECO:0000256" key="9">
    <source>
        <dbReference type="ARBA" id="ARBA00023274"/>
    </source>
</evidence>
<evidence type="ECO:0000256" key="4">
    <source>
        <dbReference type="ARBA" id="ARBA00022737"/>
    </source>
</evidence>
<feature type="domain" description="C2H2-type" evidence="15">
    <location>
        <begin position="596"/>
        <end position="623"/>
    </location>
</feature>
<evidence type="ECO:0000256" key="8">
    <source>
        <dbReference type="ARBA" id="ARBA00023242"/>
    </source>
</evidence>
<keyword evidence="19" id="KW-1185">Reference proteome</keyword>
<dbReference type="PANTHER" id="PTHR24394:SF29">
    <property type="entry name" value="MYONEURIN"/>
    <property type="match status" value="1"/>
</dbReference>
<keyword evidence="5 12" id="KW-0863">Zinc-finger</keyword>
<evidence type="ECO:0000256" key="2">
    <source>
        <dbReference type="ARBA" id="ARBA00009356"/>
    </source>
</evidence>
<feature type="compositionally biased region" description="Basic and acidic residues" evidence="14">
    <location>
        <begin position="1765"/>
        <end position="1788"/>
    </location>
</feature>
<dbReference type="GO" id="GO:1990904">
    <property type="term" value="C:ribonucleoprotein complex"/>
    <property type="evidence" value="ECO:0007669"/>
    <property type="project" value="UniProtKB-KW"/>
</dbReference>
<dbReference type="Gene3D" id="3.90.930.12">
    <property type="entry name" value="Ribosomal protein L6, alpha-beta domain"/>
    <property type="match status" value="2"/>
</dbReference>
<evidence type="ECO:0000256" key="12">
    <source>
        <dbReference type="PROSITE-ProRule" id="PRU00042"/>
    </source>
</evidence>
<dbReference type="FunFam" id="3.90.930.12:FF:000003">
    <property type="entry name" value="60S ribosomal protein L9"/>
    <property type="match status" value="1"/>
</dbReference>
<feature type="domain" description="C2H2-type" evidence="15">
    <location>
        <begin position="751"/>
        <end position="780"/>
    </location>
</feature>
<dbReference type="SMART" id="SM00355">
    <property type="entry name" value="ZnF_C2H2"/>
    <property type="match status" value="29"/>
</dbReference>
<dbReference type="PROSITE" id="PS00700">
    <property type="entry name" value="RIBOSOMAL_L6_2"/>
    <property type="match status" value="1"/>
</dbReference>
<reference evidence="18 19" key="1">
    <citation type="submission" date="2020-08" db="EMBL/GenBank/DDBJ databases">
        <title>Aphidius gifuensis genome sequencing and assembly.</title>
        <authorList>
            <person name="Du Z."/>
        </authorList>
    </citation>
    <scope>NUCLEOTIDE SEQUENCE [LARGE SCALE GENOMIC DNA]</scope>
    <source>
        <strain evidence="18">YNYX2018</strain>
        <tissue evidence="18">Adults</tissue>
    </source>
</reference>
<feature type="binding site" evidence="13">
    <location>
        <position position="11"/>
    </location>
    <ligand>
        <name>Zn(2+)</name>
        <dbReference type="ChEBI" id="CHEBI:29105"/>
    </ligand>
</feature>
<feature type="compositionally biased region" description="Basic and acidic residues" evidence="14">
    <location>
        <begin position="1847"/>
        <end position="1864"/>
    </location>
</feature>
<feature type="domain" description="C2H2-type" evidence="15">
    <location>
        <begin position="1120"/>
        <end position="1147"/>
    </location>
</feature>
<feature type="binding site" evidence="13">
    <location>
        <position position="57"/>
    </location>
    <ligand>
        <name>Zn(2+)</name>
        <dbReference type="ChEBI" id="CHEBI:29105"/>
    </ligand>
</feature>
<feature type="domain" description="C2H2-type" evidence="15">
    <location>
        <begin position="662"/>
        <end position="690"/>
    </location>
</feature>
<evidence type="ECO:0000259" key="15">
    <source>
        <dbReference type="PROSITE" id="PS50157"/>
    </source>
</evidence>
<dbReference type="GO" id="GO:0005634">
    <property type="term" value="C:nucleus"/>
    <property type="evidence" value="ECO:0007669"/>
    <property type="project" value="UniProtKB-SubCell"/>
</dbReference>
<dbReference type="SMART" id="SM00868">
    <property type="entry name" value="zf-AD"/>
    <property type="match status" value="3"/>
</dbReference>
<dbReference type="InterPro" id="IPR036236">
    <property type="entry name" value="Znf_C2H2_sf"/>
</dbReference>
<evidence type="ECO:0000313" key="19">
    <source>
        <dbReference type="Proteomes" id="UP000639338"/>
    </source>
</evidence>
<feature type="compositionally biased region" description="Basic and acidic residues" evidence="14">
    <location>
        <begin position="1727"/>
        <end position="1736"/>
    </location>
</feature>
<feature type="region of interest" description="Disordered" evidence="14">
    <location>
        <begin position="498"/>
        <end position="520"/>
    </location>
</feature>
<accession>A0A834XNT9</accession>
<feature type="domain" description="C2H2-type" evidence="15">
    <location>
        <begin position="939"/>
        <end position="967"/>
    </location>
</feature>
<feature type="compositionally biased region" description="Low complexity" evidence="14">
    <location>
        <begin position="1739"/>
        <end position="1754"/>
    </location>
</feature>
<evidence type="ECO:0000256" key="1">
    <source>
        <dbReference type="ARBA" id="ARBA00004123"/>
    </source>
</evidence>
<dbReference type="SUPFAM" id="SSF57667">
    <property type="entry name" value="beta-beta-alpha zinc fingers"/>
    <property type="match status" value="8"/>
</dbReference>
<dbReference type="PANTHER" id="PTHR24394">
    <property type="entry name" value="ZINC FINGER PROTEIN"/>
    <property type="match status" value="1"/>
</dbReference>
<feature type="region of interest" description="Disordered" evidence="14">
    <location>
        <begin position="1648"/>
        <end position="1933"/>
    </location>
</feature>
<feature type="compositionally biased region" description="Acidic residues" evidence="14">
    <location>
        <begin position="1755"/>
        <end position="1764"/>
    </location>
</feature>
<sequence length="2181" mass="249756">MDTREKYDELCRLCASYDAVKMNIFGQDGKNRQLVDKIQTCLPFKINEDDRLPKCLCYRCMYNLENFYDFRTACVNAVALLERSLPSNDSKNGGRNGIDMEKCFELRTELLKEKEKMPILIPEAPVVNPNAALGTPPRLNSDGEAIHDLEMGQSSTDDCQYYLDDNNHNNKSDEYEMDIELNPSDFLDMITDMESSNQIDQISSHDVFKHTSEQHEVYVCSLCDKAFSSKGHLSLHAKIHVGAENDVVGEKVITDDHTSYKRPYQCDLCNKSYSTAKHRWGHVSTTHRGHPAVTCRFCSRIYSTRINLEEHIKSRHTGLSAPPEPPGPYIQQDTRFQCKKCPKCKCLMDASDDMSSNESDDYSREYRNAEAKLSKNPQLTILKQALTRNNNNNNNEGINKRLKIKDKKKLIIKKEMIDGGGYSKEYEKIQEKPYICTLCKKDFVVKSSLSRHILSSHGIDPSPFIENDKCLKKLLLMPTATNNNIKSEPLEINSINQEDENDENDDEEEQQQQQHDDETINDNHIEIETVFVCEICTRDFNDRASLWLHIRATHKEYAAFACGICLKICSDNEQLLNHVNMYHGGSKLLVSEQRRYSCTICGRQHDSRKKLITHVSIHNIDSSYDPANFVQLNSNYYSDNIPIINDGQEQWTDFDAEDGEKVNCHVCFKSFPNEDHLIRHQRNAHKTDQLINDTTATLSTTPSSSSTTTTTNGTKGPYNLFYVCELCGSSHPSKWERWLHVSNTHYDDATIKCERTDCAKIFSTKSLKNDHVQHHAMQGPSPNTCEICGKLWGSRVDYWKHVMGVHADTVPLICGVCLKVFPDVYQLSLHVKKNHWPLTNGDFSCDICGRPYSNKSKMSRHRKIHGIVDNDLMMMTTTMTTTTTNGMSLLNQINNDDDNNIMMNDNIQDYNLTCEICTDKSFINWDDLCNHRRLTHGLFPCDLCNKCYGRASHLWKHVNRVHKGHSDVTCRYCLKTSASKDHLAAHIAKTHRYEPDEKQQLINNYINSKTSGGSSGGGGGVGVGGDDDVIHHCEKCNKGFHKRYLLRRHMKGCQNYRKDPGALLTRCRACERIFKDRASLQKHIENHHSSYTCHLCNETITSKLGIMTHNRINHMNHDDLTCTSCKKLFRTKEDLDVHKKDHKYHNSLNVCDFCGDTVESKLKLKMHILSLHRNEIGVSCGVCLIPMKDPKDLKKHVEDEHPGILSRPNTCQVCGKQYASKWKAFDHTKKCHGKVFRTCKQCLAVFTSDDDIRYHYEYIHNVTKEQLANIESSYDNSSKIDDQSIDIDYLDYDDDDDDNNSLLYNNSFSTTKRKRSESHECDICYELFANDDEFGQHYRDVHNKDPDKMFKKIKSKKKSKNRDNYECKSCTKQFSTRSLYWNHIKICTNKYLKDDLESGNSMSILESHLKNNNQLKIQQQQQQQYDNNNDDFTDAAAGAGAAAVVDDDDNNDVMNDMSLNIPDFNLFEDINMQLSGQKPLPPLMPLTTVKNPQPTKCYRKDSRKVYDESTNTVCACEVCGKQWPAKKHLWQHLIRFHRAEAAVTCGVCLKLCKTYFDLSCHLKEAHEAILSCEGNNFTCKTCGRYHNARSKLLLHMSIHINNNEHIWCMKCAVSFENQDKLNEHANNCIVKRREEADVGDQIIEKNNIKHENEEQEEEQQQQQQNKKAEEHEEQQEQVEEEEEEGEYDDKGSLIGDGASLMEEVGEEADFESEHEAFEDNGENNTEQSEHSQHSEDSDSSSSSSSSNSSVAASASEDEEEEEAEANAKDTTKCSDVIIKEHESHDDKSNISIDIKPVINNDSSTSQKNKNDDEKLLNTVDVIEPINIKCEKNSNNEEKPLISSESSPKPDDNDNNNYDKIKQDKDEEENENEEEDEEEEEMAIDSEHDESVEQDEQNEEENEGEDDDDQVEEEEEEEEQEDEAEEEEDIYPEVNHEGLEGIKDIDYEQSSPDKSHDEIESDNENNEEEEGVFVTEHEDEMQIENLDGTIFIMKQIVCEQTVKVPEGLTVTVKSRLVTVKGPRGVLKRSFKHLALDIKMVGPRTLKVQKWFGTKKELAAVRTVCSHIENMLKGVTKGFLYKMRAVYAHFPINCVATENNTVIEIRNFLGEKYIRRVKMSPGVTVSNSTQQKEELIIQGNSLEDVSRSAALIQQSTTVKNKDIRKFLDGLYVSQKTTVVQDDD</sequence>
<dbReference type="InterPro" id="IPR012934">
    <property type="entry name" value="Znf_AD"/>
</dbReference>
<organism evidence="18 19">
    <name type="scientific">Aphidius gifuensis</name>
    <name type="common">Parasitoid wasp</name>
    <dbReference type="NCBI Taxonomy" id="684658"/>
    <lineage>
        <taxon>Eukaryota</taxon>
        <taxon>Metazoa</taxon>
        <taxon>Ecdysozoa</taxon>
        <taxon>Arthropoda</taxon>
        <taxon>Hexapoda</taxon>
        <taxon>Insecta</taxon>
        <taxon>Pterygota</taxon>
        <taxon>Neoptera</taxon>
        <taxon>Endopterygota</taxon>
        <taxon>Hymenoptera</taxon>
        <taxon>Apocrita</taxon>
        <taxon>Ichneumonoidea</taxon>
        <taxon>Braconidae</taxon>
        <taxon>Aphidiinae</taxon>
        <taxon>Aphidius</taxon>
    </lineage>
</organism>
<dbReference type="GO" id="GO:0006412">
    <property type="term" value="P:translation"/>
    <property type="evidence" value="ECO:0007669"/>
    <property type="project" value="InterPro"/>
</dbReference>
<keyword evidence="7" id="KW-0689">Ribosomal protein</keyword>
<dbReference type="SUPFAM" id="SSF57716">
    <property type="entry name" value="Glucocorticoid receptor-like (DNA-binding domain)"/>
    <property type="match status" value="1"/>
</dbReference>
<keyword evidence="8" id="KW-0539">Nucleus</keyword>
<comment type="similarity">
    <text evidence="2">Belongs to the universal ribosomal protein uL6 family.</text>
</comment>
<dbReference type="Gene3D" id="3.30.160.60">
    <property type="entry name" value="Classic Zinc Finger"/>
    <property type="match status" value="14"/>
</dbReference>
<proteinExistence type="inferred from homology"/>
<dbReference type="OrthoDB" id="427030at2759"/>
<evidence type="ECO:0000259" key="16">
    <source>
        <dbReference type="PROSITE" id="PS50808"/>
    </source>
</evidence>
<evidence type="ECO:0000256" key="7">
    <source>
        <dbReference type="ARBA" id="ARBA00022980"/>
    </source>
</evidence>
<evidence type="ECO:0000256" key="10">
    <source>
        <dbReference type="ARBA" id="ARBA00035246"/>
    </source>
</evidence>
<feature type="binding site" evidence="13">
    <location>
        <position position="60"/>
    </location>
    <ligand>
        <name>Zn(2+)</name>
        <dbReference type="ChEBI" id="CHEBI:29105"/>
    </ligand>
</feature>
<feature type="domain" description="C2H2-type" evidence="15">
    <location>
        <begin position="843"/>
        <end position="865"/>
    </location>
</feature>
<evidence type="ECO:0000256" key="14">
    <source>
        <dbReference type="SAM" id="MobiDB-lite"/>
    </source>
</evidence>
<feature type="compositionally biased region" description="Basic and acidic residues" evidence="14">
    <location>
        <begin position="1828"/>
        <end position="1839"/>
    </location>
</feature>
<dbReference type="InterPro" id="IPR013087">
    <property type="entry name" value="Znf_C2H2_type"/>
</dbReference>
<comment type="caution">
    <text evidence="18">The sequence shown here is derived from an EMBL/GenBank/DDBJ whole genome shotgun (WGS) entry which is preliminary data.</text>
</comment>
<feature type="domain" description="C2H2-type" evidence="15">
    <location>
        <begin position="434"/>
        <end position="457"/>
    </location>
</feature>
<dbReference type="GO" id="GO:0019843">
    <property type="term" value="F:rRNA binding"/>
    <property type="evidence" value="ECO:0007669"/>
    <property type="project" value="InterPro"/>
</dbReference>
<dbReference type="GO" id="GO:0003677">
    <property type="term" value="F:DNA binding"/>
    <property type="evidence" value="ECO:0007669"/>
    <property type="project" value="InterPro"/>
</dbReference>
<feature type="domain" description="C2H2-type" evidence="15">
    <location>
        <begin position="1514"/>
        <end position="1542"/>
    </location>
</feature>
<feature type="domain" description="C2H2-type" evidence="15">
    <location>
        <begin position="218"/>
        <end position="245"/>
    </location>
</feature>
<dbReference type="Pfam" id="PF00096">
    <property type="entry name" value="zf-C2H2"/>
    <property type="match status" value="6"/>
</dbReference>
<feature type="domain" description="C2H2-type" evidence="15">
    <location>
        <begin position="1577"/>
        <end position="1604"/>
    </location>
</feature>
<dbReference type="Gene3D" id="3.40.1800.20">
    <property type="match status" value="1"/>
</dbReference>
<dbReference type="InterPro" id="IPR003656">
    <property type="entry name" value="Znf_BED"/>
</dbReference>
<feature type="domain" description="C2H2-type" evidence="15">
    <location>
        <begin position="1091"/>
        <end position="1119"/>
    </location>
</feature>
<dbReference type="GO" id="GO:0005840">
    <property type="term" value="C:ribosome"/>
    <property type="evidence" value="ECO:0007669"/>
    <property type="project" value="UniProtKB-KW"/>
</dbReference>
<feature type="domain" description="C2H2-type" evidence="15">
    <location>
        <begin position="293"/>
        <end position="321"/>
    </location>
</feature>
<dbReference type="InterPro" id="IPR020040">
    <property type="entry name" value="Ribosomal_uL6_a/b-dom"/>
</dbReference>
<dbReference type="Pfam" id="PF07776">
    <property type="entry name" value="zf-AD"/>
    <property type="match status" value="1"/>
</dbReference>
<protein>
    <recommendedName>
        <fullName evidence="10">Large ribosomal subunit protein uL6</fullName>
    </recommendedName>
    <alternativeName>
        <fullName evidence="11">60S ribosomal protein L9</fullName>
    </alternativeName>
</protein>
<evidence type="ECO:0000256" key="3">
    <source>
        <dbReference type="ARBA" id="ARBA00022723"/>
    </source>
</evidence>
<feature type="domain" description="C2H2-type" evidence="15">
    <location>
        <begin position="1365"/>
        <end position="1392"/>
    </location>
</feature>
<keyword evidence="9" id="KW-0687">Ribonucleoprotein</keyword>
<evidence type="ECO:0000256" key="13">
    <source>
        <dbReference type="PROSITE-ProRule" id="PRU01263"/>
    </source>
</evidence>
<feature type="domain" description="BED-type" evidence="16">
    <location>
        <begin position="949"/>
        <end position="998"/>
    </location>
</feature>
<feature type="domain" description="C2H2-type" evidence="15">
    <location>
        <begin position="560"/>
        <end position="588"/>
    </location>
</feature>
<feature type="compositionally biased region" description="Acidic residues" evidence="14">
    <location>
        <begin position="1865"/>
        <end position="1883"/>
    </location>
</feature>
<dbReference type="SUPFAM" id="SSF56053">
    <property type="entry name" value="Ribosomal protein L6"/>
    <property type="match status" value="2"/>
</dbReference>
<gene>
    <name evidence="18" type="ORF">HCN44_009866</name>
</gene>
<evidence type="ECO:0000259" key="17">
    <source>
        <dbReference type="PROSITE" id="PS51915"/>
    </source>
</evidence>
<feature type="region of interest" description="Disordered" evidence="14">
    <location>
        <begin position="1946"/>
        <end position="1974"/>
    </location>
</feature>
<dbReference type="PROSITE" id="PS50808">
    <property type="entry name" value="ZF_BED"/>
    <property type="match status" value="1"/>
</dbReference>
<dbReference type="InterPro" id="IPR036789">
    <property type="entry name" value="Ribosomal_uL6-like_a/b-dom_sf"/>
</dbReference>
<keyword evidence="4" id="KW-0677">Repeat</keyword>
<feature type="compositionally biased region" description="Acidic residues" evidence="14">
    <location>
        <begin position="1891"/>
        <end position="1930"/>
    </location>
</feature>
<evidence type="ECO:0000313" key="18">
    <source>
        <dbReference type="EMBL" id="KAF7990131.1"/>
    </source>
</evidence>
<keyword evidence="3 13" id="KW-0479">Metal-binding</keyword>
<evidence type="ECO:0000256" key="6">
    <source>
        <dbReference type="ARBA" id="ARBA00022833"/>
    </source>
</evidence>
<feature type="binding site" evidence="13">
    <location>
        <position position="14"/>
    </location>
    <ligand>
        <name>Zn(2+)</name>
        <dbReference type="ChEBI" id="CHEBI:29105"/>
    </ligand>
</feature>
<dbReference type="GO" id="GO:0003735">
    <property type="term" value="F:structural constituent of ribosome"/>
    <property type="evidence" value="ECO:0007669"/>
    <property type="project" value="InterPro"/>
</dbReference>
<dbReference type="FunFam" id="3.90.930.12:FF:000004">
    <property type="entry name" value="60S ribosomal protein L9"/>
    <property type="match status" value="1"/>
</dbReference>
<comment type="subcellular location">
    <subcellularLocation>
        <location evidence="1">Nucleus</location>
    </subcellularLocation>
</comment>
<feature type="domain" description="C2H2-type" evidence="15">
    <location>
        <begin position="264"/>
        <end position="292"/>
    </location>
</feature>
<feature type="compositionally biased region" description="Acidic residues" evidence="14">
    <location>
        <begin position="1671"/>
        <end position="1687"/>
    </location>
</feature>
<feature type="domain" description="C2H2-type" evidence="15">
    <location>
        <begin position="1319"/>
        <end position="1347"/>
    </location>
</feature>
<feature type="domain" description="C2H2-type" evidence="15">
    <location>
        <begin position="1237"/>
        <end position="1265"/>
    </location>
</feature>
<dbReference type="EMBL" id="JACMRX010000005">
    <property type="protein sequence ID" value="KAF7990131.1"/>
    <property type="molecule type" value="Genomic_DNA"/>
</dbReference>
<feature type="domain" description="C2H2-type" evidence="15">
    <location>
        <begin position="1065"/>
        <end position="1092"/>
    </location>
</feature>
<feature type="domain" description="C2H2-type" evidence="15">
    <location>
        <begin position="783"/>
        <end position="811"/>
    </location>
</feature>
<dbReference type="InterPro" id="IPR002359">
    <property type="entry name" value="Ribosomal_uL6_CS2"/>
</dbReference>
<keyword evidence="6 13" id="KW-0862">Zinc</keyword>
<feature type="domain" description="C2H2-type" evidence="15">
    <location>
        <begin position="531"/>
        <end position="559"/>
    </location>
</feature>
<evidence type="ECO:0000256" key="5">
    <source>
        <dbReference type="ARBA" id="ARBA00022771"/>
    </source>
</evidence>